<gene>
    <name evidence="1" type="ORF">ACTIVE_2311</name>
</gene>
<dbReference type="EMBL" id="CP053892">
    <property type="protein sequence ID" value="QKG20673.1"/>
    <property type="molecule type" value="Genomic_DNA"/>
</dbReference>
<evidence type="ECO:0000313" key="2">
    <source>
        <dbReference type="Proteomes" id="UP000501240"/>
    </source>
</evidence>
<organism evidence="1 2">
    <name type="scientific">Actinomadura verrucosospora</name>
    <dbReference type="NCBI Taxonomy" id="46165"/>
    <lineage>
        <taxon>Bacteria</taxon>
        <taxon>Bacillati</taxon>
        <taxon>Actinomycetota</taxon>
        <taxon>Actinomycetes</taxon>
        <taxon>Streptosporangiales</taxon>
        <taxon>Thermomonosporaceae</taxon>
        <taxon>Actinomadura</taxon>
    </lineage>
</organism>
<reference evidence="1 2" key="1">
    <citation type="submission" date="2020-05" db="EMBL/GenBank/DDBJ databases">
        <title>Actinomadura verrucosospora NRRL-B18236 (PFL_A860) Genome sequencing and assembly.</title>
        <authorList>
            <person name="Samborskyy M."/>
        </authorList>
    </citation>
    <scope>NUCLEOTIDE SEQUENCE [LARGE SCALE GENOMIC DNA]</scope>
    <source>
        <strain evidence="1 2">NRRL:B18236</strain>
    </source>
</reference>
<evidence type="ECO:0000313" key="1">
    <source>
        <dbReference type="EMBL" id="QKG20673.1"/>
    </source>
</evidence>
<proteinExistence type="predicted"/>
<dbReference type="AlphaFoldDB" id="A0A7D3VRJ0"/>
<sequence length="151" mass="15740">MLAPAPAASRLPALAVASRRAGASVGRVPRRCWLRPQRVPAPAVAARRAGVAFGRVPVLALAVAAPRAGDGFSCWCRRRPWLHPCWCWLRSRPGAVSLGARSRGWLAVGSVTRGGLVSSLLGAGLDRFRWWALAPAVRAGAGLGPAVPVAG</sequence>
<name>A0A7D3VRJ0_ACTVE</name>
<protein>
    <submittedName>
        <fullName evidence="1">Uncharacterized protein</fullName>
    </submittedName>
</protein>
<keyword evidence="2" id="KW-1185">Reference proteome</keyword>
<accession>A0A7D3VRJ0</accession>
<dbReference type="Proteomes" id="UP000501240">
    <property type="component" value="Chromosome"/>
</dbReference>